<dbReference type="SMART" id="SM00387">
    <property type="entry name" value="HATPase_c"/>
    <property type="match status" value="1"/>
</dbReference>
<dbReference type="EC" id="2.7.13.3" evidence="2"/>
<feature type="compositionally biased region" description="Pro residues" evidence="7">
    <location>
        <begin position="638"/>
        <end position="652"/>
    </location>
</feature>
<feature type="compositionally biased region" description="Low complexity" evidence="7">
    <location>
        <begin position="494"/>
        <end position="510"/>
    </location>
</feature>
<dbReference type="SUPFAM" id="SSF55874">
    <property type="entry name" value="ATPase domain of HSP90 chaperone/DNA topoisomerase II/histidine kinase"/>
    <property type="match status" value="1"/>
</dbReference>
<keyword evidence="8" id="KW-1133">Transmembrane helix</keyword>
<dbReference type="Proteomes" id="UP000236754">
    <property type="component" value="Unassembled WGS sequence"/>
</dbReference>
<feature type="region of interest" description="Disordered" evidence="7">
    <location>
        <begin position="540"/>
        <end position="652"/>
    </location>
</feature>
<evidence type="ECO:0000256" key="1">
    <source>
        <dbReference type="ARBA" id="ARBA00000085"/>
    </source>
</evidence>
<dbReference type="GO" id="GO:0005886">
    <property type="term" value="C:plasma membrane"/>
    <property type="evidence" value="ECO:0007669"/>
    <property type="project" value="TreeGrafter"/>
</dbReference>
<dbReference type="Pfam" id="PF02518">
    <property type="entry name" value="HATPase_c"/>
    <property type="match status" value="1"/>
</dbReference>
<reference evidence="10 11" key="1">
    <citation type="submission" date="2016-10" db="EMBL/GenBank/DDBJ databases">
        <authorList>
            <person name="de Groot N.N."/>
        </authorList>
    </citation>
    <scope>NUCLEOTIDE SEQUENCE [LARGE SCALE GENOMIC DNA]</scope>
    <source>
        <strain evidence="10 11">CGMCC 4.2023</strain>
    </source>
</reference>
<gene>
    <name evidence="10" type="ORF">SAMN05216223_101162</name>
</gene>
<evidence type="ECO:0000256" key="7">
    <source>
        <dbReference type="SAM" id="MobiDB-lite"/>
    </source>
</evidence>
<organism evidence="10 11">
    <name type="scientific">Actinacidiphila yanglinensis</name>
    <dbReference type="NCBI Taxonomy" id="310779"/>
    <lineage>
        <taxon>Bacteria</taxon>
        <taxon>Bacillati</taxon>
        <taxon>Actinomycetota</taxon>
        <taxon>Actinomycetes</taxon>
        <taxon>Kitasatosporales</taxon>
        <taxon>Streptomycetaceae</taxon>
        <taxon>Actinacidiphila</taxon>
    </lineage>
</organism>
<evidence type="ECO:0000313" key="11">
    <source>
        <dbReference type="Proteomes" id="UP000236754"/>
    </source>
</evidence>
<feature type="compositionally biased region" description="Basic and acidic residues" evidence="7">
    <location>
        <begin position="437"/>
        <end position="466"/>
    </location>
</feature>
<feature type="compositionally biased region" description="Low complexity" evidence="7">
    <location>
        <begin position="11"/>
        <end position="25"/>
    </location>
</feature>
<accession>A0A1H5SK71</accession>
<dbReference type="PANTHER" id="PTHR45436:SF5">
    <property type="entry name" value="SENSOR HISTIDINE KINASE TRCS"/>
    <property type="match status" value="1"/>
</dbReference>
<keyword evidence="6" id="KW-0175">Coiled coil</keyword>
<feature type="domain" description="Histidine kinase/HSP90-like ATPase" evidence="9">
    <location>
        <begin position="319"/>
        <end position="430"/>
    </location>
</feature>
<dbReference type="AlphaFoldDB" id="A0A1H5SK71"/>
<evidence type="ECO:0000256" key="6">
    <source>
        <dbReference type="SAM" id="Coils"/>
    </source>
</evidence>
<keyword evidence="8" id="KW-0812">Transmembrane</keyword>
<feature type="coiled-coil region" evidence="6">
    <location>
        <begin position="125"/>
        <end position="166"/>
    </location>
</feature>
<evidence type="ECO:0000313" key="10">
    <source>
        <dbReference type="EMBL" id="SEF50830.1"/>
    </source>
</evidence>
<dbReference type="Gene3D" id="3.30.565.10">
    <property type="entry name" value="Histidine kinase-like ATPase, C-terminal domain"/>
    <property type="match status" value="1"/>
</dbReference>
<feature type="transmembrane region" description="Helical" evidence="8">
    <location>
        <begin position="37"/>
        <end position="57"/>
    </location>
</feature>
<feature type="transmembrane region" description="Helical" evidence="8">
    <location>
        <begin position="64"/>
        <end position="84"/>
    </location>
</feature>
<evidence type="ECO:0000259" key="9">
    <source>
        <dbReference type="SMART" id="SM00387"/>
    </source>
</evidence>
<dbReference type="PANTHER" id="PTHR45436">
    <property type="entry name" value="SENSOR HISTIDINE KINASE YKOH"/>
    <property type="match status" value="1"/>
</dbReference>
<feature type="region of interest" description="Disordered" evidence="7">
    <location>
        <begin position="1"/>
        <end position="28"/>
    </location>
</feature>
<evidence type="ECO:0000256" key="3">
    <source>
        <dbReference type="ARBA" id="ARBA00022553"/>
    </source>
</evidence>
<dbReference type="EMBL" id="FNVU01000001">
    <property type="protein sequence ID" value="SEF50830.1"/>
    <property type="molecule type" value="Genomic_DNA"/>
</dbReference>
<dbReference type="InterPro" id="IPR036890">
    <property type="entry name" value="HATPase_C_sf"/>
</dbReference>
<evidence type="ECO:0000256" key="8">
    <source>
        <dbReference type="SAM" id="Phobius"/>
    </source>
</evidence>
<dbReference type="InterPro" id="IPR050428">
    <property type="entry name" value="TCS_sensor_his_kinase"/>
</dbReference>
<keyword evidence="8" id="KW-0472">Membrane</keyword>
<comment type="catalytic activity">
    <reaction evidence="1">
        <text>ATP + protein L-histidine = ADP + protein N-phospho-L-histidine.</text>
        <dbReference type="EC" id="2.7.13.3"/>
    </reaction>
</comment>
<keyword evidence="4" id="KW-0808">Transferase</keyword>
<dbReference type="InterPro" id="IPR003594">
    <property type="entry name" value="HATPase_dom"/>
</dbReference>
<name>A0A1H5SK71_9ACTN</name>
<keyword evidence="3" id="KW-0597">Phosphoprotein</keyword>
<evidence type="ECO:0000256" key="4">
    <source>
        <dbReference type="ARBA" id="ARBA00022679"/>
    </source>
</evidence>
<dbReference type="RefSeq" id="WP_235031709.1">
    <property type="nucleotide sequence ID" value="NZ_FNVU01000001.1"/>
</dbReference>
<sequence length="652" mass="67507">MPDPSPGSPGSPGNRPNGNRPTGSRLTGRHALPATSALALGAVVACGLACAGLAVGAPQEARTWVQAVAVAYGVLLVAAVTWAGTEARRGRAALARAAAADARTVELRRRVVQSEAYTESHQRRMAQMAAEVDAAGAELAAARAESDRLRERMEELATDATRLVEQAIPEMVDRLGAGATAGTALAAAPALSDARHRRILEVFTGELSNGARLRAATLAACANAAGRVQALTTTMMADLREMENRYDEEVLGDLLRLDHATAQTGRLADSIAVLTGGRSGRRWTKPIVMESILRGAIGRISAYQRVRLHSTSTAAVVGHAAEGVMHALAELVDNATRFSPPTETVHLYVEELTTGVVITVEDAGLVMSPPALRRAQHAVSHDPLRLGTLSGTRLGLAVVGGVAGKYGLTVNFRPSSRGGTGVLLLIPQHLITRPPARVRESGEEREPGHRRGPERGGSRAEERDPAAEPAIGPRGLPMRQGAHAARPARAVPTPSVSARAVPAHAAPADLRAPELPADLRAPELPADLRAPELPAGLRAPAARASGDAVAGGTSRPAGTPVDASAPEQQAGEDVFVLPKRVRGRTLAEADHPMPSQAAAPAARPATGNMGARFGAFVAAGKRQREQAGRTAESGPAAGPVPPAPPQDDAPSP</sequence>
<feature type="region of interest" description="Disordered" evidence="7">
    <location>
        <begin position="434"/>
        <end position="515"/>
    </location>
</feature>
<keyword evidence="11" id="KW-1185">Reference proteome</keyword>
<dbReference type="GO" id="GO:0000160">
    <property type="term" value="P:phosphorelay signal transduction system"/>
    <property type="evidence" value="ECO:0007669"/>
    <property type="project" value="TreeGrafter"/>
</dbReference>
<dbReference type="GO" id="GO:0004673">
    <property type="term" value="F:protein histidine kinase activity"/>
    <property type="evidence" value="ECO:0007669"/>
    <property type="project" value="UniProtKB-EC"/>
</dbReference>
<keyword evidence="5 10" id="KW-0418">Kinase</keyword>
<evidence type="ECO:0000256" key="2">
    <source>
        <dbReference type="ARBA" id="ARBA00012438"/>
    </source>
</evidence>
<protein>
    <recommendedName>
        <fullName evidence="2">histidine kinase</fullName>
        <ecNumber evidence="2">2.7.13.3</ecNumber>
    </recommendedName>
</protein>
<evidence type="ECO:0000256" key="5">
    <source>
        <dbReference type="ARBA" id="ARBA00022777"/>
    </source>
</evidence>
<proteinExistence type="predicted"/>